<comment type="caution">
    <text evidence="1">The sequence shown here is derived from an EMBL/GenBank/DDBJ whole genome shotgun (WGS) entry which is preliminary data.</text>
</comment>
<dbReference type="PANTHER" id="PTHR14187">
    <property type="entry name" value="ALPHA KINASE/ELONGATION FACTOR 2 KINASE"/>
    <property type="match status" value="1"/>
</dbReference>
<evidence type="ECO:0000313" key="1">
    <source>
        <dbReference type="EMBL" id="RXW25660.1"/>
    </source>
</evidence>
<protein>
    <submittedName>
        <fullName evidence="1">Uncharacterized protein</fullName>
    </submittedName>
</protein>
<dbReference type="Proteomes" id="UP000290288">
    <property type="component" value="Unassembled WGS sequence"/>
</dbReference>
<dbReference type="AlphaFoldDB" id="A0A4Q2DY46"/>
<dbReference type="EMBL" id="SDEE01000002">
    <property type="protein sequence ID" value="RXW25660.1"/>
    <property type="molecule type" value="Genomic_DNA"/>
</dbReference>
<reference evidence="1 2" key="1">
    <citation type="submission" date="2019-01" db="EMBL/GenBank/DDBJ databases">
        <title>Draft genome sequence of Psathyrella aberdarensis IHI B618.</title>
        <authorList>
            <person name="Buettner E."/>
            <person name="Kellner H."/>
        </authorList>
    </citation>
    <scope>NUCLEOTIDE SEQUENCE [LARGE SCALE GENOMIC DNA]</scope>
    <source>
        <strain evidence="1 2">IHI B618</strain>
    </source>
</reference>
<dbReference type="PANTHER" id="PTHR14187:SF5">
    <property type="entry name" value="HEAT SHOCK 70 KDA PROTEIN 12A"/>
    <property type="match status" value="1"/>
</dbReference>
<dbReference type="SUPFAM" id="SSF53067">
    <property type="entry name" value="Actin-like ATPase domain"/>
    <property type="match status" value="2"/>
</dbReference>
<dbReference type="Gene3D" id="3.30.420.40">
    <property type="match status" value="1"/>
</dbReference>
<proteinExistence type="predicted"/>
<organism evidence="1 2">
    <name type="scientific">Candolleomyces aberdarensis</name>
    <dbReference type="NCBI Taxonomy" id="2316362"/>
    <lineage>
        <taxon>Eukaryota</taxon>
        <taxon>Fungi</taxon>
        <taxon>Dikarya</taxon>
        <taxon>Basidiomycota</taxon>
        <taxon>Agaricomycotina</taxon>
        <taxon>Agaricomycetes</taxon>
        <taxon>Agaricomycetidae</taxon>
        <taxon>Agaricales</taxon>
        <taxon>Agaricineae</taxon>
        <taxon>Psathyrellaceae</taxon>
        <taxon>Candolleomyces</taxon>
    </lineage>
</organism>
<dbReference type="CDD" id="cd10170">
    <property type="entry name" value="ASKHA_NBD_HSP70"/>
    <property type="match status" value="1"/>
</dbReference>
<dbReference type="OrthoDB" id="2963168at2759"/>
<accession>A0A4Q2DY46</accession>
<dbReference type="STRING" id="2316362.A0A4Q2DY46"/>
<keyword evidence="2" id="KW-1185">Reference proteome</keyword>
<dbReference type="InterPro" id="IPR043129">
    <property type="entry name" value="ATPase_NBD"/>
</dbReference>
<evidence type="ECO:0000313" key="2">
    <source>
        <dbReference type="Proteomes" id="UP000290288"/>
    </source>
</evidence>
<gene>
    <name evidence="1" type="ORF">EST38_g184</name>
</gene>
<sequence>MSPQYAPYSGTRRKLVLAFDVGTTYSGISYSILDPGQVPEIKGVIRFPGHEQIRGESKIPTVIYYDKSGNVRAIGAEAMREGIAETALDEGWTKAEWFKLHIRPKRAGSDRITSSIPPLPSGKTVVRVLADFLRYFRECAMVYIKGAHPNGEDLWRSISSDIEYVISHPNGWEGYQQSQIRSAIVLAGLVPDTVSGNARVTFVTEGEASLHFAIDYGFPAKSMKAGEGVIIVDAGGGTIDISAYRKKEDKVNKFEETTISQCHFFGSVFVSVQARVFLNEYLKDSDFYEDLDHIVKCFDKSTKVRFQNDAQIEYIKFGGTRDNDPSCNISPLYRSDIAKFFEPSVKCVVTSVLNLVKQGHTPIRHIVLVGGFSASEWLVSKVDEALKPFGLSVIRPDSLVNKAVSDGAVSFYLNRFVRVRVAKMAYGTNMAASEDEEFDMSLVRSSKSKESFRDIEVEILCYTGLRHEPRWKDVDAENYRKLCTIRTNLFHLPTTPLTNSDGGRYWDVNFKVVFRFTASELTAQISWMEKGAEKRTPAKIIYEPNDV</sequence>
<name>A0A4Q2DY46_9AGAR</name>